<accession>A0A5N5FPC4</accession>
<dbReference type="AlphaFoldDB" id="A0A5N5FPC4"/>
<dbReference type="Proteomes" id="UP000327157">
    <property type="component" value="Chromosome 13"/>
</dbReference>
<reference evidence="1 2" key="1">
    <citation type="submission" date="2019-09" db="EMBL/GenBank/DDBJ databases">
        <authorList>
            <person name="Ou C."/>
        </authorList>
    </citation>
    <scope>NUCLEOTIDE SEQUENCE [LARGE SCALE GENOMIC DNA]</scope>
    <source>
        <strain evidence="1">S2</strain>
        <tissue evidence="1">Leaf</tissue>
    </source>
</reference>
<proteinExistence type="predicted"/>
<organism evidence="1 2">
    <name type="scientific">Pyrus ussuriensis x Pyrus communis</name>
    <dbReference type="NCBI Taxonomy" id="2448454"/>
    <lineage>
        <taxon>Eukaryota</taxon>
        <taxon>Viridiplantae</taxon>
        <taxon>Streptophyta</taxon>
        <taxon>Embryophyta</taxon>
        <taxon>Tracheophyta</taxon>
        <taxon>Spermatophyta</taxon>
        <taxon>Magnoliopsida</taxon>
        <taxon>eudicotyledons</taxon>
        <taxon>Gunneridae</taxon>
        <taxon>Pentapetalae</taxon>
        <taxon>rosids</taxon>
        <taxon>fabids</taxon>
        <taxon>Rosales</taxon>
        <taxon>Rosaceae</taxon>
        <taxon>Amygdaloideae</taxon>
        <taxon>Maleae</taxon>
        <taxon>Pyrus</taxon>
    </lineage>
</organism>
<keyword evidence="2" id="KW-1185">Reference proteome</keyword>
<protein>
    <submittedName>
        <fullName evidence="1">Uncharacterized protein</fullName>
    </submittedName>
</protein>
<sequence>MVDCGARSSKTMDGEDMCARFWSDVGVLVHDKCRVDWESSRAIPEELKMHLIDELAICFIDNIFKSHCQEWKFDNQHVAELQREPEPLAEE</sequence>
<dbReference type="EMBL" id="SMOL01000753">
    <property type="protein sequence ID" value="KAB2600114.1"/>
    <property type="molecule type" value="Genomic_DNA"/>
</dbReference>
<reference evidence="1 2" key="3">
    <citation type="submission" date="2019-11" db="EMBL/GenBank/DDBJ databases">
        <title>A de novo genome assembly of a pear dwarfing rootstock.</title>
        <authorList>
            <person name="Wang F."/>
            <person name="Wang J."/>
            <person name="Li S."/>
            <person name="Zhang Y."/>
            <person name="Fang M."/>
            <person name="Ma L."/>
            <person name="Zhao Y."/>
            <person name="Jiang S."/>
        </authorList>
    </citation>
    <scope>NUCLEOTIDE SEQUENCE [LARGE SCALE GENOMIC DNA]</scope>
    <source>
        <strain evidence="1">S2</strain>
        <tissue evidence="1">Leaf</tissue>
    </source>
</reference>
<name>A0A5N5FPC4_9ROSA</name>
<reference evidence="2" key="2">
    <citation type="submission" date="2019-10" db="EMBL/GenBank/DDBJ databases">
        <title>A de novo genome assembly of a pear dwarfing rootstock.</title>
        <authorList>
            <person name="Wang F."/>
            <person name="Wang J."/>
            <person name="Li S."/>
            <person name="Zhang Y."/>
            <person name="Fang M."/>
            <person name="Ma L."/>
            <person name="Zhao Y."/>
            <person name="Jiang S."/>
        </authorList>
    </citation>
    <scope>NUCLEOTIDE SEQUENCE [LARGE SCALE GENOMIC DNA]</scope>
</reference>
<comment type="caution">
    <text evidence="1">The sequence shown here is derived from an EMBL/GenBank/DDBJ whole genome shotgun (WGS) entry which is preliminary data.</text>
</comment>
<evidence type="ECO:0000313" key="2">
    <source>
        <dbReference type="Proteomes" id="UP000327157"/>
    </source>
</evidence>
<evidence type="ECO:0000313" key="1">
    <source>
        <dbReference type="EMBL" id="KAB2600114.1"/>
    </source>
</evidence>
<gene>
    <name evidence="1" type="ORF">D8674_010385</name>
</gene>